<organism evidence="2 3">
    <name type="scientific">Aureicoccus marinus</name>
    <dbReference type="NCBI Taxonomy" id="754435"/>
    <lineage>
        <taxon>Bacteria</taxon>
        <taxon>Pseudomonadati</taxon>
        <taxon>Bacteroidota</taxon>
        <taxon>Flavobacteriia</taxon>
        <taxon>Flavobacteriales</taxon>
        <taxon>Flavobacteriaceae</taxon>
        <taxon>Aureicoccus</taxon>
    </lineage>
</organism>
<dbReference type="SUPFAM" id="SSF52833">
    <property type="entry name" value="Thioredoxin-like"/>
    <property type="match status" value="1"/>
</dbReference>
<feature type="domain" description="Thioredoxin" evidence="1">
    <location>
        <begin position="34"/>
        <end position="187"/>
    </location>
</feature>
<dbReference type="PANTHER" id="PTHR42852">
    <property type="entry name" value="THIOL:DISULFIDE INTERCHANGE PROTEIN DSBE"/>
    <property type="match status" value="1"/>
</dbReference>
<dbReference type="InterPro" id="IPR013766">
    <property type="entry name" value="Thioredoxin_domain"/>
</dbReference>
<dbReference type="AlphaFoldDB" id="A0A2S7T6G7"/>
<dbReference type="RefSeq" id="WP_105001162.1">
    <property type="nucleotide sequence ID" value="NZ_MQVX01000001.1"/>
</dbReference>
<keyword evidence="3" id="KW-1185">Reference proteome</keyword>
<evidence type="ECO:0000313" key="2">
    <source>
        <dbReference type="EMBL" id="PQJ15510.1"/>
    </source>
</evidence>
<dbReference type="EMBL" id="MQVX01000001">
    <property type="protein sequence ID" value="PQJ15510.1"/>
    <property type="molecule type" value="Genomic_DNA"/>
</dbReference>
<dbReference type="GO" id="GO:0016491">
    <property type="term" value="F:oxidoreductase activity"/>
    <property type="evidence" value="ECO:0007669"/>
    <property type="project" value="InterPro"/>
</dbReference>
<accession>A0A2S7T6G7</accession>
<dbReference type="CDD" id="cd02966">
    <property type="entry name" value="TlpA_like_family"/>
    <property type="match status" value="1"/>
</dbReference>
<protein>
    <recommendedName>
        <fullName evidence="1">Thioredoxin domain-containing protein</fullName>
    </recommendedName>
</protein>
<dbReference type="InterPro" id="IPR050553">
    <property type="entry name" value="Thioredoxin_ResA/DsbE_sf"/>
</dbReference>
<sequence length="192" mass="22326">MRKKTLLNLLLILLIAVFFIPQLGVGYFFKIMANRAFASSPEIIQANSREKIADYNWRLKDESWDIFSFQRSEGKWIFINFWASWKLPSEAEMNGIAEFYEKYGSQIDFYIITNEERPPVEEFMERHEYDFPVTYLIIGDPRPIEEGEAKVPSSYLISPEGEIVVHTEGIAKWNSDAFFKDIDTLLATTSGE</sequence>
<dbReference type="PANTHER" id="PTHR42852:SF13">
    <property type="entry name" value="PROTEIN DIPZ"/>
    <property type="match status" value="1"/>
</dbReference>
<evidence type="ECO:0000313" key="3">
    <source>
        <dbReference type="Proteomes" id="UP000239366"/>
    </source>
</evidence>
<gene>
    <name evidence="2" type="ORF">BST99_06955</name>
</gene>
<dbReference type="OrthoDB" id="9815205at2"/>
<dbReference type="Pfam" id="PF00578">
    <property type="entry name" value="AhpC-TSA"/>
    <property type="match status" value="1"/>
</dbReference>
<dbReference type="InterPro" id="IPR036249">
    <property type="entry name" value="Thioredoxin-like_sf"/>
</dbReference>
<evidence type="ECO:0000259" key="1">
    <source>
        <dbReference type="PROSITE" id="PS51352"/>
    </source>
</evidence>
<dbReference type="Proteomes" id="UP000239366">
    <property type="component" value="Unassembled WGS sequence"/>
</dbReference>
<name>A0A2S7T6G7_9FLAO</name>
<dbReference type="PROSITE" id="PS51352">
    <property type="entry name" value="THIOREDOXIN_2"/>
    <property type="match status" value="1"/>
</dbReference>
<dbReference type="GO" id="GO:0016209">
    <property type="term" value="F:antioxidant activity"/>
    <property type="evidence" value="ECO:0007669"/>
    <property type="project" value="InterPro"/>
</dbReference>
<proteinExistence type="predicted"/>
<comment type="caution">
    <text evidence="2">The sequence shown here is derived from an EMBL/GenBank/DDBJ whole genome shotgun (WGS) entry which is preliminary data.</text>
</comment>
<dbReference type="InterPro" id="IPR000866">
    <property type="entry name" value="AhpC/TSA"/>
</dbReference>
<reference evidence="3" key="1">
    <citation type="submission" date="2016-11" db="EMBL/GenBank/DDBJ databases">
        <title>Trade-off between light-utilization and light-protection in marine flavobacteria.</title>
        <authorList>
            <person name="Kumagai Y."/>
            <person name="Yoshizawa S."/>
            <person name="Kogure K."/>
        </authorList>
    </citation>
    <scope>NUCLEOTIDE SEQUENCE [LARGE SCALE GENOMIC DNA]</scope>
    <source>
        <strain evidence="3">SG-18</strain>
    </source>
</reference>
<dbReference type="Gene3D" id="3.40.30.10">
    <property type="entry name" value="Glutaredoxin"/>
    <property type="match status" value="1"/>
</dbReference>